<name>A0ABS8U3V3_9SPHI</name>
<proteinExistence type="inferred from homology"/>
<protein>
    <recommendedName>
        <fullName evidence="11">Glycosyl-4,4'-diaponeurosporenoate acyltransferase</fullName>
    </recommendedName>
</protein>
<feature type="transmembrane region" description="Helical" evidence="13">
    <location>
        <begin position="142"/>
        <end position="160"/>
    </location>
</feature>
<comment type="caution">
    <text evidence="14">The sequence shown here is derived from an EMBL/GenBank/DDBJ whole genome shotgun (WGS) entry which is preliminary data.</text>
</comment>
<evidence type="ECO:0000256" key="10">
    <source>
        <dbReference type="ARBA" id="ARBA00023603"/>
    </source>
</evidence>
<evidence type="ECO:0000313" key="15">
    <source>
        <dbReference type="Proteomes" id="UP001199919"/>
    </source>
</evidence>
<dbReference type="Proteomes" id="UP001199919">
    <property type="component" value="Unassembled WGS sequence"/>
</dbReference>
<evidence type="ECO:0000256" key="11">
    <source>
        <dbReference type="ARBA" id="ARBA00023667"/>
    </source>
</evidence>
<evidence type="ECO:0000256" key="12">
    <source>
        <dbReference type="ARBA" id="ARBA00025324"/>
    </source>
</evidence>
<evidence type="ECO:0000256" key="4">
    <source>
        <dbReference type="ARBA" id="ARBA00022692"/>
    </source>
</evidence>
<keyword evidence="3" id="KW-0808">Transferase</keyword>
<keyword evidence="5" id="KW-0732">Signal</keyword>
<evidence type="ECO:0000256" key="7">
    <source>
        <dbReference type="ARBA" id="ARBA00023136"/>
    </source>
</evidence>
<gene>
    <name evidence="14" type="ORF">LT679_14350</name>
</gene>
<keyword evidence="7 13" id="KW-0472">Membrane</keyword>
<evidence type="ECO:0000256" key="9">
    <source>
        <dbReference type="ARBA" id="ARBA00023588"/>
    </source>
</evidence>
<comment type="function">
    <text evidence="12">Catalyzes the acylation of glycosyl-4,4'-diaponeurosporenoate, i.e. the esterification of glucose at the C6'' position with the carboxyl group of the C(15) fatty acid 12-methyltetradecanoic acid, to yield staphyloxanthin. This is the last step in the biosynthesis of this orange pigment, present in most staphylococci strains.</text>
</comment>
<evidence type="ECO:0000256" key="1">
    <source>
        <dbReference type="ARBA" id="ARBA00004162"/>
    </source>
</evidence>
<comment type="pathway">
    <text evidence="9">Carotenoid biosynthesis; staphyloxanthin biosynthesis; staphyloxanthin from farnesyl diphosphate: step 5/5.</text>
</comment>
<comment type="similarity">
    <text evidence="10">Belongs to the acyltransferase CrtO family.</text>
</comment>
<keyword evidence="6 13" id="KW-1133">Transmembrane helix</keyword>
<accession>A0ABS8U3V3</accession>
<dbReference type="Pfam" id="PF18927">
    <property type="entry name" value="CrtO"/>
    <property type="match status" value="1"/>
</dbReference>
<feature type="transmembrane region" description="Helical" evidence="13">
    <location>
        <begin position="30"/>
        <end position="48"/>
    </location>
</feature>
<keyword evidence="8" id="KW-0012">Acyltransferase</keyword>
<keyword evidence="2" id="KW-1003">Cell membrane</keyword>
<dbReference type="EMBL" id="JAJPWV010000004">
    <property type="protein sequence ID" value="MCD8741793.1"/>
    <property type="molecule type" value="Genomic_DNA"/>
</dbReference>
<dbReference type="InterPro" id="IPR044021">
    <property type="entry name" value="CrtO"/>
</dbReference>
<keyword evidence="4 13" id="KW-0812">Transmembrane</keyword>
<evidence type="ECO:0000256" key="13">
    <source>
        <dbReference type="SAM" id="Phobius"/>
    </source>
</evidence>
<dbReference type="RefSeq" id="WP_232178298.1">
    <property type="nucleotide sequence ID" value="NZ_JAJPWV010000004.1"/>
</dbReference>
<evidence type="ECO:0000256" key="6">
    <source>
        <dbReference type="ARBA" id="ARBA00022989"/>
    </source>
</evidence>
<keyword evidence="15" id="KW-1185">Reference proteome</keyword>
<evidence type="ECO:0000256" key="2">
    <source>
        <dbReference type="ARBA" id="ARBA00022475"/>
    </source>
</evidence>
<evidence type="ECO:0000313" key="14">
    <source>
        <dbReference type="EMBL" id="MCD8741793.1"/>
    </source>
</evidence>
<feature type="transmembrane region" description="Helical" evidence="13">
    <location>
        <begin position="118"/>
        <end position="136"/>
    </location>
</feature>
<evidence type="ECO:0000256" key="8">
    <source>
        <dbReference type="ARBA" id="ARBA00023315"/>
    </source>
</evidence>
<sequence>MPKPFALALISLITLGLVYAVARYIRMDGFAFAWILNFLLMTGVLAFTENLKSQLKSSYYNEKGWERKGKIYERVGINFFRKLLVWIGWEKLNKKNNPVAKDTDALIYLHYQTKKSELGHIIILFIVMGFNIYVAFKFGILKSLWLLVLNVLLNLYPVFLQRFNRPRIARAINISKRVRG</sequence>
<evidence type="ECO:0000256" key="5">
    <source>
        <dbReference type="ARBA" id="ARBA00022729"/>
    </source>
</evidence>
<organism evidence="14 15">
    <name type="scientific">Mucilaginibacter roseus</name>
    <dbReference type="NCBI Taxonomy" id="1528868"/>
    <lineage>
        <taxon>Bacteria</taxon>
        <taxon>Pseudomonadati</taxon>
        <taxon>Bacteroidota</taxon>
        <taxon>Sphingobacteriia</taxon>
        <taxon>Sphingobacteriales</taxon>
        <taxon>Sphingobacteriaceae</taxon>
        <taxon>Mucilaginibacter</taxon>
    </lineage>
</organism>
<comment type="subcellular location">
    <subcellularLocation>
        <location evidence="1">Cell membrane</location>
        <topology evidence="1">Single-pass membrane protein</topology>
    </subcellularLocation>
</comment>
<evidence type="ECO:0000256" key="3">
    <source>
        <dbReference type="ARBA" id="ARBA00022679"/>
    </source>
</evidence>
<reference evidence="14 15" key="1">
    <citation type="submission" date="2021-12" db="EMBL/GenBank/DDBJ databases">
        <title>Mucilaginibacter roseus genome.</title>
        <authorList>
            <person name="Ferreira J.R."/>
            <person name="Newman J.D."/>
        </authorList>
    </citation>
    <scope>NUCLEOTIDE SEQUENCE [LARGE SCALE GENOMIC DNA]</scope>
    <source>
        <strain evidence="14 15">LMG 28454</strain>
    </source>
</reference>